<evidence type="ECO:0000256" key="2">
    <source>
        <dbReference type="ARBA" id="ARBA00023136"/>
    </source>
</evidence>
<gene>
    <name evidence="5" type="ORF">F0919_03625</name>
</gene>
<evidence type="ECO:0000256" key="1">
    <source>
        <dbReference type="ARBA" id="ARBA00004370"/>
    </source>
</evidence>
<dbReference type="InterPro" id="IPR000184">
    <property type="entry name" value="Bac_surfAg_D15"/>
</dbReference>
<dbReference type="Proteomes" id="UP000323632">
    <property type="component" value="Unassembled WGS sequence"/>
</dbReference>
<keyword evidence="6" id="KW-1185">Reference proteome</keyword>
<feature type="signal peptide" evidence="3">
    <location>
        <begin position="1"/>
        <end position="20"/>
    </location>
</feature>
<name>A0A5M6CS38_9BACT</name>
<reference evidence="5 6" key="1">
    <citation type="submission" date="2019-09" db="EMBL/GenBank/DDBJ databases">
        <title>Genome sequence and assembly of Taibaiella sp.</title>
        <authorList>
            <person name="Chhetri G."/>
        </authorList>
    </citation>
    <scope>NUCLEOTIDE SEQUENCE [LARGE SCALE GENOMIC DNA]</scope>
    <source>
        <strain evidence="5 6">KVB11</strain>
    </source>
</reference>
<dbReference type="AlphaFoldDB" id="A0A5M6CS38"/>
<evidence type="ECO:0000256" key="3">
    <source>
        <dbReference type="SAM" id="SignalP"/>
    </source>
</evidence>
<keyword evidence="3" id="KW-0732">Signal</keyword>
<dbReference type="Pfam" id="PF01103">
    <property type="entry name" value="Omp85"/>
    <property type="match status" value="1"/>
</dbReference>
<evidence type="ECO:0000313" key="5">
    <source>
        <dbReference type="EMBL" id="KAA5536772.1"/>
    </source>
</evidence>
<comment type="subcellular location">
    <subcellularLocation>
        <location evidence="1">Membrane</location>
    </subcellularLocation>
</comment>
<sequence>MRLRVVFLLLSVILCCPHFSAGQQVQLVLQRIDSAESKNIIIENKTTPSLQSFDNAMDAYDALKKLIAAMQDNGYLAASVDTLVLTETKVEAFIFQGPKYQWARLSFDSIPTALLIQMNIREREWSNRPVNAKQLSALSEIMLNYCENNGYPFAYTTLRNIKQEDKGLSADFILERGRLTRFDSLSIESDADISREYLQHYLGIKQGDLYNETQLRLVNKRLNELAFLQPSKPWRMDFTVGGNTLYLYLKEKKSNQLNGLIGLQPNTAATGKFLLTADILLGLKNALGYGETIAATYQNLQYKSPRFHLETGIPYLIGTPVGFDGSFDLFKKDTTFYRTTFDLGFKYQLNASDFFKLAYQAYSNHLINADTDYVIENKKLPDNLDISTKGAVFTFNMDRTDYRLNPRKGWQASFSGSGLLRTVKTNDAIANIDDGTGYDYKKLYDSANVEKYQYRFAAVANYYITPLKNFVIKIAYNGGYISGKNLFLNELYQLGGFKLLRGFDEQSIYANLYHVGTLEFRFLLSRNSYFYLFSDASIIQADYNGGKRKDNPVSLGGGITLENKSGIFNIALGLGKTSGNDFQFKQTKIHFGYTAYF</sequence>
<accession>A0A5M6CS38</accession>
<feature type="chain" id="PRO_5024309226" evidence="3">
    <location>
        <begin position="21"/>
        <end position="597"/>
    </location>
</feature>
<evidence type="ECO:0000313" key="6">
    <source>
        <dbReference type="Proteomes" id="UP000323632"/>
    </source>
</evidence>
<proteinExistence type="predicted"/>
<protein>
    <submittedName>
        <fullName evidence="5">BamA/TamA family outer membrane protein</fullName>
    </submittedName>
</protein>
<organism evidence="5 6">
    <name type="scientific">Taibaiella lutea</name>
    <dbReference type="NCBI Taxonomy" id="2608001"/>
    <lineage>
        <taxon>Bacteria</taxon>
        <taxon>Pseudomonadati</taxon>
        <taxon>Bacteroidota</taxon>
        <taxon>Chitinophagia</taxon>
        <taxon>Chitinophagales</taxon>
        <taxon>Chitinophagaceae</taxon>
        <taxon>Taibaiella</taxon>
    </lineage>
</organism>
<evidence type="ECO:0000259" key="4">
    <source>
        <dbReference type="Pfam" id="PF01103"/>
    </source>
</evidence>
<comment type="caution">
    <text evidence="5">The sequence shown here is derived from an EMBL/GenBank/DDBJ whole genome shotgun (WGS) entry which is preliminary data.</text>
</comment>
<dbReference type="Gene3D" id="3.10.20.310">
    <property type="entry name" value="membrane protein fhac"/>
    <property type="match status" value="1"/>
</dbReference>
<keyword evidence="2" id="KW-0472">Membrane</keyword>
<dbReference type="RefSeq" id="WP_150031349.1">
    <property type="nucleotide sequence ID" value="NZ_VWSH01000001.1"/>
</dbReference>
<dbReference type="Gene3D" id="2.40.160.50">
    <property type="entry name" value="membrane protein fhac: a member of the omp85/tpsb transporter family"/>
    <property type="match status" value="1"/>
</dbReference>
<dbReference type="EMBL" id="VWSH01000001">
    <property type="protein sequence ID" value="KAA5536772.1"/>
    <property type="molecule type" value="Genomic_DNA"/>
</dbReference>
<feature type="domain" description="Bacterial surface antigen (D15)" evidence="4">
    <location>
        <begin position="285"/>
        <end position="592"/>
    </location>
</feature>